<feature type="domain" description="ANTAR" evidence="5">
    <location>
        <begin position="167"/>
        <end position="228"/>
    </location>
</feature>
<dbReference type="PANTHER" id="PTHR33495:SF2">
    <property type="entry name" value="ANTI-SIGMA FACTOR ANTAGONIST TM_1081-RELATED"/>
    <property type="match status" value="1"/>
</dbReference>
<evidence type="ECO:0000313" key="7">
    <source>
        <dbReference type="Proteomes" id="UP000299290"/>
    </source>
</evidence>
<dbReference type="RefSeq" id="WP_137963517.1">
    <property type="nucleotide sequence ID" value="NZ_BJHV01000001.1"/>
</dbReference>
<dbReference type="CDD" id="cd07043">
    <property type="entry name" value="STAS_anti-anti-sigma_factors"/>
    <property type="match status" value="1"/>
</dbReference>
<protein>
    <recommendedName>
        <fullName evidence="2">Anti-sigma factor antagonist</fullName>
    </recommendedName>
</protein>
<feature type="region of interest" description="Disordered" evidence="3">
    <location>
        <begin position="120"/>
        <end position="174"/>
    </location>
</feature>
<dbReference type="GO" id="GO:0003723">
    <property type="term" value="F:RNA binding"/>
    <property type="evidence" value="ECO:0007669"/>
    <property type="project" value="InterPro"/>
</dbReference>
<evidence type="ECO:0000313" key="6">
    <source>
        <dbReference type="EMBL" id="GDY39173.1"/>
    </source>
</evidence>
<dbReference type="InterPro" id="IPR005561">
    <property type="entry name" value="ANTAR"/>
</dbReference>
<dbReference type="InterPro" id="IPR003658">
    <property type="entry name" value="Anti-sigma_ant"/>
</dbReference>
<comment type="similarity">
    <text evidence="1 2">Belongs to the anti-sigma-factor antagonist family.</text>
</comment>
<dbReference type="SUPFAM" id="SSF52091">
    <property type="entry name" value="SpoIIaa-like"/>
    <property type="match status" value="1"/>
</dbReference>
<sequence length="270" mass="29007">MERVTALQGMRPPVPVTLNVDAVGDRLIVTASGEFDLESGQVLQQTLSDALDHAVGGLELDLAGVEFCDCSTLNVLLRVRHRALQASKSFILCATSPAVARLLALTNTLPLFTAGEEGTAEHLAPSSHPPHVEARDPPDCAGEEDAVTAVQHTPSSERLPRIAKSSGDDQAAENTQLRRAMQTRPTIDMARGILMASFQLTSQQSWQVLVTASQHSNIKVRLIADALTQTFNGQALPEPLADHLAAAVRAHGPRPSRQRAQVPLNPLPRR</sequence>
<dbReference type="InterPro" id="IPR036388">
    <property type="entry name" value="WH-like_DNA-bd_sf"/>
</dbReference>
<dbReference type="PANTHER" id="PTHR33495">
    <property type="entry name" value="ANTI-SIGMA FACTOR ANTAGONIST TM_1081-RELATED-RELATED"/>
    <property type="match status" value="1"/>
</dbReference>
<keyword evidence="7" id="KW-1185">Reference proteome</keyword>
<proteinExistence type="inferred from homology"/>
<comment type="caution">
    <text evidence="6">The sequence shown here is derived from an EMBL/GenBank/DDBJ whole genome shotgun (WGS) entry which is preliminary data.</text>
</comment>
<dbReference type="Proteomes" id="UP000299290">
    <property type="component" value="Unassembled WGS sequence"/>
</dbReference>
<organism evidence="6 7">
    <name type="scientific">Streptomyces antimycoticus</name>
    <dbReference type="NCBI Taxonomy" id="68175"/>
    <lineage>
        <taxon>Bacteria</taxon>
        <taxon>Bacillati</taxon>
        <taxon>Actinomycetota</taxon>
        <taxon>Actinomycetes</taxon>
        <taxon>Kitasatosporales</taxon>
        <taxon>Streptomycetaceae</taxon>
        <taxon>Streptomyces</taxon>
        <taxon>Streptomyces violaceusniger group</taxon>
    </lineage>
</organism>
<name>A0A4D4JZM8_9ACTN</name>
<reference evidence="6 7" key="1">
    <citation type="journal article" date="2020" name="Int. J. Syst. Evol. Microbiol.">
        <title>Reclassification of Streptomyces castelarensis and Streptomyces sporoclivatus as later heterotypic synonyms of Streptomyces antimycoticus.</title>
        <authorList>
            <person name="Komaki H."/>
            <person name="Tamura T."/>
        </authorList>
    </citation>
    <scope>NUCLEOTIDE SEQUENCE [LARGE SCALE GENOMIC DNA]</scope>
    <source>
        <strain evidence="6 7">NBRC 12839</strain>
    </source>
</reference>
<dbReference type="Gene3D" id="3.30.750.24">
    <property type="entry name" value="STAS domain"/>
    <property type="match status" value="1"/>
</dbReference>
<dbReference type="Pfam" id="PF13466">
    <property type="entry name" value="STAS_2"/>
    <property type="match status" value="1"/>
</dbReference>
<dbReference type="Pfam" id="PF03861">
    <property type="entry name" value="ANTAR"/>
    <property type="match status" value="1"/>
</dbReference>
<dbReference type="AlphaFoldDB" id="A0A4D4JZM8"/>
<feature type="domain" description="STAS" evidence="4">
    <location>
        <begin position="16"/>
        <end position="107"/>
    </location>
</feature>
<dbReference type="InterPro" id="IPR002645">
    <property type="entry name" value="STAS_dom"/>
</dbReference>
<gene>
    <name evidence="6" type="ORF">SANT12839_000550</name>
</gene>
<evidence type="ECO:0000256" key="2">
    <source>
        <dbReference type="RuleBase" id="RU003749"/>
    </source>
</evidence>
<evidence type="ECO:0000256" key="1">
    <source>
        <dbReference type="ARBA" id="ARBA00009013"/>
    </source>
</evidence>
<evidence type="ECO:0000259" key="4">
    <source>
        <dbReference type="PROSITE" id="PS50801"/>
    </source>
</evidence>
<dbReference type="GO" id="GO:0043856">
    <property type="term" value="F:anti-sigma factor antagonist activity"/>
    <property type="evidence" value="ECO:0007669"/>
    <property type="project" value="InterPro"/>
</dbReference>
<dbReference type="EMBL" id="BJHV01000001">
    <property type="protein sequence ID" value="GDY39173.1"/>
    <property type="molecule type" value="Genomic_DNA"/>
</dbReference>
<dbReference type="Gene3D" id="1.10.10.10">
    <property type="entry name" value="Winged helix-like DNA-binding domain superfamily/Winged helix DNA-binding domain"/>
    <property type="match status" value="1"/>
</dbReference>
<evidence type="ECO:0000256" key="3">
    <source>
        <dbReference type="SAM" id="MobiDB-lite"/>
    </source>
</evidence>
<dbReference type="SMART" id="SM01012">
    <property type="entry name" value="ANTAR"/>
    <property type="match status" value="1"/>
</dbReference>
<evidence type="ECO:0000259" key="5">
    <source>
        <dbReference type="PROSITE" id="PS50921"/>
    </source>
</evidence>
<dbReference type="InterPro" id="IPR036513">
    <property type="entry name" value="STAS_dom_sf"/>
</dbReference>
<dbReference type="NCBIfam" id="TIGR00377">
    <property type="entry name" value="ant_ant_sig"/>
    <property type="match status" value="1"/>
</dbReference>
<dbReference type="PROSITE" id="PS50801">
    <property type="entry name" value="STAS"/>
    <property type="match status" value="1"/>
</dbReference>
<dbReference type="InterPro" id="IPR058548">
    <property type="entry name" value="MlaB-like_STAS"/>
</dbReference>
<dbReference type="PROSITE" id="PS50921">
    <property type="entry name" value="ANTAR"/>
    <property type="match status" value="1"/>
</dbReference>
<accession>A0A4D4JZM8</accession>